<dbReference type="Gene3D" id="3.90.70.10">
    <property type="entry name" value="Cysteine proteinases"/>
    <property type="match status" value="2"/>
</dbReference>
<feature type="domain" description="UBP8/5-like ubiquitin-like" evidence="4">
    <location>
        <begin position="125"/>
        <end position="178"/>
    </location>
</feature>
<dbReference type="InterPro" id="IPR018200">
    <property type="entry name" value="USP_CS"/>
</dbReference>
<evidence type="ECO:0000313" key="5">
    <source>
        <dbReference type="EnsemblPlants" id="OMERI07G02320.7"/>
    </source>
</evidence>
<comment type="similarity">
    <text evidence="1">Belongs to the peptidase C19 family.</text>
</comment>
<feature type="domain" description="Peptidase C19 ubiquitin carboxyl-terminal hydrolase" evidence="3">
    <location>
        <begin position="247"/>
        <end position="278"/>
    </location>
</feature>
<reference evidence="5" key="1">
    <citation type="submission" date="2015-04" db="UniProtKB">
        <authorList>
            <consortium name="EnsemblPlants"/>
        </authorList>
    </citation>
    <scope>IDENTIFICATION</scope>
</reference>
<dbReference type="PANTHER" id="PTHR21646:SF68">
    <property type="entry name" value="UBIQUITIN CARBOXYL-TERMINAL HYDROLASE"/>
    <property type="match status" value="1"/>
</dbReference>
<dbReference type="EnsemblPlants" id="OMERI07G02320.7">
    <property type="protein sequence ID" value="OMERI07G02320.7"/>
    <property type="gene ID" value="OMERI07G02320"/>
</dbReference>
<dbReference type="SUPFAM" id="SSF54001">
    <property type="entry name" value="Cysteine proteinases"/>
    <property type="match status" value="1"/>
</dbReference>
<evidence type="ECO:0000259" key="3">
    <source>
        <dbReference type="Pfam" id="PF00443"/>
    </source>
</evidence>
<accession>A0A0E0E7M7</accession>
<dbReference type="InterPro" id="IPR050185">
    <property type="entry name" value="Ub_carboxyl-term_hydrolase"/>
</dbReference>
<evidence type="ECO:0000256" key="2">
    <source>
        <dbReference type="SAM" id="MobiDB-lite"/>
    </source>
</evidence>
<dbReference type="GO" id="GO:0004843">
    <property type="term" value="F:cysteine-type deubiquitinase activity"/>
    <property type="evidence" value="ECO:0007669"/>
    <property type="project" value="InterPro"/>
</dbReference>
<dbReference type="Gramene" id="OMERI07G02320.7">
    <property type="protein sequence ID" value="OMERI07G02320.7"/>
    <property type="gene ID" value="OMERI07G02320"/>
</dbReference>
<dbReference type="InterPro" id="IPR057372">
    <property type="entry name" value="Ubiquitin_UBP8/5"/>
</dbReference>
<sequence>MATAATAQASASSSTASTRGSPAASSSSHSAVCLVPFRWWARVREEAPPEGGVRYAATAAASPSSYYGLRLLHSFLHPDLVLRLERGGCRATGGGAGAGGRSYALVPADELSRVLASAGAYPLVLRISVRETSILTVKISKKDNPVENYKRAYKIFNIDSQPVHVWDFSGQTNLILMNEWNRSNHDCCHSELENILEVQVYAMSDSLTSKIGGTSKEYTEQSSADVNDMDVDLSYGSFGRSSSHGLIGLENLGNTCFMNSSIQCLAHTSKLVDYFLGDYDRDINRTNPLGLNGQYKSTLTCPTCSKTSVTFDPFMYLSLPVPSTAKRTMTVTVYNNRILRYLEEPSDSVSLLRDGDKLAAFRLPRKYEKSPVVAF</sequence>
<dbReference type="Pfam" id="PF25242">
    <property type="entry name" value="Ubiquitin_UBP8"/>
    <property type="match status" value="1"/>
</dbReference>
<dbReference type="HOGENOM" id="CLU_062716_0_0_1"/>
<name>A0A0E0E7M7_9ORYZ</name>
<dbReference type="Proteomes" id="UP000008021">
    <property type="component" value="Chromosome 7"/>
</dbReference>
<proteinExistence type="inferred from homology"/>
<evidence type="ECO:0000256" key="1">
    <source>
        <dbReference type="ARBA" id="ARBA00009085"/>
    </source>
</evidence>
<dbReference type="InterPro" id="IPR001394">
    <property type="entry name" value="Peptidase_C19_UCH"/>
</dbReference>
<organism evidence="5">
    <name type="scientific">Oryza meridionalis</name>
    <dbReference type="NCBI Taxonomy" id="40149"/>
    <lineage>
        <taxon>Eukaryota</taxon>
        <taxon>Viridiplantae</taxon>
        <taxon>Streptophyta</taxon>
        <taxon>Embryophyta</taxon>
        <taxon>Tracheophyta</taxon>
        <taxon>Spermatophyta</taxon>
        <taxon>Magnoliopsida</taxon>
        <taxon>Liliopsida</taxon>
        <taxon>Poales</taxon>
        <taxon>Poaceae</taxon>
        <taxon>BOP clade</taxon>
        <taxon>Oryzoideae</taxon>
        <taxon>Oryzeae</taxon>
        <taxon>Oryzinae</taxon>
        <taxon>Oryza</taxon>
    </lineage>
</organism>
<dbReference type="Pfam" id="PF00443">
    <property type="entry name" value="UCH"/>
    <property type="match status" value="1"/>
</dbReference>
<evidence type="ECO:0000313" key="6">
    <source>
        <dbReference type="Proteomes" id="UP000008021"/>
    </source>
</evidence>
<feature type="region of interest" description="Disordered" evidence="2">
    <location>
        <begin position="1"/>
        <end position="27"/>
    </location>
</feature>
<dbReference type="AlphaFoldDB" id="A0A0E0E7M7"/>
<dbReference type="GO" id="GO:0016579">
    <property type="term" value="P:protein deubiquitination"/>
    <property type="evidence" value="ECO:0007669"/>
    <property type="project" value="InterPro"/>
</dbReference>
<evidence type="ECO:0000259" key="4">
    <source>
        <dbReference type="Pfam" id="PF25242"/>
    </source>
</evidence>
<reference evidence="5" key="2">
    <citation type="submission" date="2018-05" db="EMBL/GenBank/DDBJ databases">
        <title>OmerRS3 (Oryza meridionalis Reference Sequence Version 3).</title>
        <authorList>
            <person name="Zhang J."/>
            <person name="Kudrna D."/>
            <person name="Lee S."/>
            <person name="Talag J."/>
            <person name="Welchert J."/>
            <person name="Wing R.A."/>
        </authorList>
    </citation>
    <scope>NUCLEOTIDE SEQUENCE [LARGE SCALE GENOMIC DNA]</scope>
    <source>
        <strain evidence="5">cv. OR44</strain>
    </source>
</reference>
<dbReference type="InterPro" id="IPR038765">
    <property type="entry name" value="Papain-like_cys_pep_sf"/>
</dbReference>
<protein>
    <submittedName>
        <fullName evidence="5">Uncharacterized protein</fullName>
    </submittedName>
</protein>
<dbReference type="PANTHER" id="PTHR21646">
    <property type="entry name" value="UBIQUITIN CARBOXYL-TERMINAL HYDROLASE"/>
    <property type="match status" value="1"/>
</dbReference>
<dbReference type="PROSITE" id="PS00972">
    <property type="entry name" value="USP_1"/>
    <property type="match status" value="1"/>
</dbReference>
<keyword evidence="6" id="KW-1185">Reference proteome</keyword>